<dbReference type="STRING" id="1563157.AQS70_03185"/>
<accession>A0A0Q1CED2</accession>
<name>A0A0Q1CED2_9PSED</name>
<dbReference type="AlphaFoldDB" id="A0A0Q1CED2"/>
<dbReference type="RefSeq" id="WP_055103838.1">
    <property type="nucleotide sequence ID" value="NZ_LLWH01000187.1"/>
</dbReference>
<dbReference type="Proteomes" id="UP000050342">
    <property type="component" value="Unassembled WGS sequence"/>
</dbReference>
<evidence type="ECO:0000313" key="2">
    <source>
        <dbReference type="Proteomes" id="UP000050342"/>
    </source>
</evidence>
<evidence type="ECO:0008006" key="3">
    <source>
        <dbReference type="Google" id="ProtNLM"/>
    </source>
</evidence>
<comment type="caution">
    <text evidence="1">The sequence shown here is derived from an EMBL/GenBank/DDBJ whole genome shotgun (WGS) entry which is preliminary data.</text>
</comment>
<proteinExistence type="predicted"/>
<sequence>MAWPLLGIYSTAQAEEPTAKTSAESDEWLVLVSPFVWAPSMNGQVALGGVDAKADVGFREIFNNINRVFMGNVEVTNRTLGFYLDGVYAKTSQSERAYGQKIGLDITQSTLAGGVYYRVYEYALGGNTVFGEPRTWRIEPTAGLRWTRITTKVDIDPVGFSTKKKTEWTDPFVGVRMQADLTDRWTLSGAADTGGFDTSSKKTYNAQAYLGYRTFLFEHPTIVRVGYRVLAQEYRTRDFTGNTFKYDVTQRGPVLGLSMRF</sequence>
<gene>
    <name evidence="1" type="ORF">AQS70_03185</name>
</gene>
<evidence type="ECO:0000313" key="1">
    <source>
        <dbReference type="EMBL" id="KQB52758.1"/>
    </source>
</evidence>
<organism evidence="1 2">
    <name type="scientific">Pseudomonas endophytica</name>
    <dbReference type="NCBI Taxonomy" id="1563157"/>
    <lineage>
        <taxon>Bacteria</taxon>
        <taxon>Pseudomonadati</taxon>
        <taxon>Pseudomonadota</taxon>
        <taxon>Gammaproteobacteria</taxon>
        <taxon>Pseudomonadales</taxon>
        <taxon>Pseudomonadaceae</taxon>
        <taxon>Pseudomonas</taxon>
    </lineage>
</organism>
<dbReference type="EMBL" id="LLWH01000187">
    <property type="protein sequence ID" value="KQB52758.1"/>
    <property type="molecule type" value="Genomic_DNA"/>
</dbReference>
<protein>
    <recommendedName>
        <fullName evidence="3">Outer membrane protein beta-barrel domain-containing protein</fullName>
    </recommendedName>
</protein>
<reference evidence="1 2" key="1">
    <citation type="submission" date="2015-10" db="EMBL/GenBank/DDBJ databases">
        <title>Pseudomonas helleri sp. nov. and Pseudomonas weihenstephanensis sp. nov., isolated from raw cows milk.</title>
        <authorList>
            <person name="Von Neubeck M."/>
            <person name="Huptas C."/>
            <person name="Wenning M."/>
            <person name="Scherer S."/>
        </authorList>
    </citation>
    <scope>NUCLEOTIDE SEQUENCE [LARGE SCALE GENOMIC DNA]</scope>
    <source>
        <strain evidence="1 2">BSTT44</strain>
    </source>
</reference>
<dbReference type="OrthoDB" id="6555107at2"/>
<keyword evidence="2" id="KW-1185">Reference proteome</keyword>